<name>A0AAJ4IA37_9VIBR</name>
<evidence type="ECO:0000256" key="1">
    <source>
        <dbReference type="SAM" id="SignalP"/>
    </source>
</evidence>
<dbReference type="Proteomes" id="UP000594435">
    <property type="component" value="Chromosome 1"/>
</dbReference>
<evidence type="ECO:0000313" key="3">
    <source>
        <dbReference type="Proteomes" id="UP000594435"/>
    </source>
</evidence>
<dbReference type="InterPro" id="IPR036937">
    <property type="entry name" value="Adhesion_dom_fimbrial_sf"/>
</dbReference>
<gene>
    <name evidence="2" type="ORF">I3X05_13070</name>
</gene>
<feature type="chain" id="PRO_5042599105" evidence="1">
    <location>
        <begin position="25"/>
        <end position="186"/>
    </location>
</feature>
<dbReference type="GO" id="GO:0007155">
    <property type="term" value="P:cell adhesion"/>
    <property type="evidence" value="ECO:0007669"/>
    <property type="project" value="InterPro"/>
</dbReference>
<reference evidence="2 3" key="1">
    <citation type="submission" date="2020-11" db="EMBL/GenBank/DDBJ databases">
        <title>Complete and Circularized Genome Assembly of a human isolate of Vibrio navarrensis biotype pommerensis with MiSeq and MinION Sequence Data.</title>
        <authorList>
            <person name="Schwartz K."/>
            <person name="Borowiak M."/>
            <person name="Deneke C."/>
            <person name="Balau V."/>
            <person name="Metelmann C."/>
            <person name="Strauch E."/>
        </authorList>
    </citation>
    <scope>NUCLEOTIDE SEQUENCE [LARGE SCALE GENOMIC DNA]</scope>
    <source>
        <strain evidence="2 3">20-VB00237</strain>
    </source>
</reference>
<accession>A0AAJ4IA37</accession>
<dbReference type="InterPro" id="IPR008966">
    <property type="entry name" value="Adhesion_dom_sf"/>
</dbReference>
<keyword evidence="1" id="KW-0732">Signal</keyword>
<dbReference type="Gene3D" id="2.60.40.1090">
    <property type="entry name" value="Fimbrial-type adhesion domain"/>
    <property type="match status" value="1"/>
</dbReference>
<dbReference type="EMBL" id="CP065217">
    <property type="protein sequence ID" value="QPL52922.1"/>
    <property type="molecule type" value="Genomic_DNA"/>
</dbReference>
<evidence type="ECO:0000313" key="2">
    <source>
        <dbReference type="EMBL" id="QPL52922.1"/>
    </source>
</evidence>
<dbReference type="RefSeq" id="WP_045570270.1">
    <property type="nucleotide sequence ID" value="NZ_CP065217.1"/>
</dbReference>
<dbReference type="AlphaFoldDB" id="A0AAJ4IA37"/>
<feature type="signal peptide" evidence="1">
    <location>
        <begin position="1"/>
        <end position="24"/>
    </location>
</feature>
<organism evidence="2 3">
    <name type="scientific">Vibrio navarrensis</name>
    <dbReference type="NCBI Taxonomy" id="29495"/>
    <lineage>
        <taxon>Bacteria</taxon>
        <taxon>Pseudomonadati</taxon>
        <taxon>Pseudomonadota</taxon>
        <taxon>Gammaproteobacteria</taxon>
        <taxon>Vibrionales</taxon>
        <taxon>Vibrionaceae</taxon>
        <taxon>Vibrio</taxon>
    </lineage>
</organism>
<dbReference type="GO" id="GO:0009289">
    <property type="term" value="C:pilus"/>
    <property type="evidence" value="ECO:0007669"/>
    <property type="project" value="InterPro"/>
</dbReference>
<protein>
    <submittedName>
        <fullName evidence="2">Type 1 fimbrial protein</fullName>
    </submittedName>
</protein>
<sequence length="186" mass="18801">MNINKISILILFSASAITSIYAQAAVDGSVEVKFQSSITSASCDIGVYDENDILVSSSTIVLPSITSSDVGTTIGAVGDSVTFKIGPADPTACFNNGAVTGYQIVATGSQVGPNVLQNSYTTGPSNIGVELLAANGSPVLDTPIVGSVAAPEDTLLEFTGSLYHTDATAPVEGLIGASAVFTTAYN</sequence>
<dbReference type="SUPFAM" id="SSF49401">
    <property type="entry name" value="Bacterial adhesins"/>
    <property type="match status" value="1"/>
</dbReference>
<proteinExistence type="predicted"/>